<gene>
    <name evidence="4" type="ORF">CLO192961_LOCUS130560</name>
</gene>
<dbReference type="CDD" id="cd05233">
    <property type="entry name" value="SDR_c"/>
    <property type="match status" value="1"/>
</dbReference>
<dbReference type="InterPro" id="IPR002347">
    <property type="entry name" value="SDR_fam"/>
</dbReference>
<feature type="region of interest" description="Disordered" evidence="3">
    <location>
        <begin position="1"/>
        <end position="20"/>
    </location>
</feature>
<dbReference type="Proteomes" id="UP000766486">
    <property type="component" value="Unassembled WGS sequence"/>
</dbReference>
<dbReference type="PANTHER" id="PTHR42760">
    <property type="entry name" value="SHORT-CHAIN DEHYDROGENASES/REDUCTASES FAMILY MEMBER"/>
    <property type="match status" value="1"/>
</dbReference>
<evidence type="ECO:0000256" key="3">
    <source>
        <dbReference type="SAM" id="MobiDB-lite"/>
    </source>
</evidence>
<sequence>MVRKPASGFNRSPRARGGTEQSWCMARNITPVLRFSKLQCDHRLANTLSYFEFGHLRFSNITQLSAMASLRGKIIAITGSASGIGLATTRRLAALGATISMVDVNTDVLANLHRELTAKYPGQKFLSKTVSVSDRSAVTSWIKETVHELGPLHGAANLAGIMGKDAYKVATEHIDDTDWERVMGVNLYGVLNCMREEIKNIRDGGSIVNASSLAGLIGVPRHAAYVCSKHAVIGLSRTAAKELGPRGVRVNAVAPGPIATPLMADAVARMGSGVTENTLALGRAGEPEEVASVVSFLLSDESTFVTGSVQVIDGGIAC</sequence>
<accession>A0ABY6TZZ2</accession>
<organism evidence="4 5">
    <name type="scientific">Bionectria ochroleuca</name>
    <name type="common">Gliocladium roseum</name>
    <dbReference type="NCBI Taxonomy" id="29856"/>
    <lineage>
        <taxon>Eukaryota</taxon>
        <taxon>Fungi</taxon>
        <taxon>Dikarya</taxon>
        <taxon>Ascomycota</taxon>
        <taxon>Pezizomycotina</taxon>
        <taxon>Sordariomycetes</taxon>
        <taxon>Hypocreomycetidae</taxon>
        <taxon>Hypocreales</taxon>
        <taxon>Bionectriaceae</taxon>
        <taxon>Clonostachys</taxon>
    </lineage>
</organism>
<dbReference type="Pfam" id="PF13561">
    <property type="entry name" value="adh_short_C2"/>
    <property type="match status" value="1"/>
</dbReference>
<dbReference type="PROSITE" id="PS00061">
    <property type="entry name" value="ADH_SHORT"/>
    <property type="match status" value="1"/>
</dbReference>
<dbReference type="InterPro" id="IPR036291">
    <property type="entry name" value="NAD(P)-bd_dom_sf"/>
</dbReference>
<comment type="caution">
    <text evidence="4">The sequence shown here is derived from an EMBL/GenBank/DDBJ whole genome shotgun (WGS) entry which is preliminary data.</text>
</comment>
<name>A0ABY6TZZ2_BIOOC</name>
<dbReference type="PANTHER" id="PTHR42760:SF45">
    <property type="entry name" value="SHORT CHAIN DEHYDROGENASE_REDUCTASE FAMILY PROTEIN, PUTATIVE (AFU_ORTHOLOGUE AFUA_3G09150)-RELATED"/>
    <property type="match status" value="1"/>
</dbReference>
<dbReference type="PRINTS" id="PR00081">
    <property type="entry name" value="GDHRDH"/>
</dbReference>
<evidence type="ECO:0000256" key="2">
    <source>
        <dbReference type="ARBA" id="ARBA00022857"/>
    </source>
</evidence>
<dbReference type="PRINTS" id="PR00080">
    <property type="entry name" value="SDRFAMILY"/>
</dbReference>
<keyword evidence="5" id="KW-1185">Reference proteome</keyword>
<evidence type="ECO:0000313" key="5">
    <source>
        <dbReference type="Proteomes" id="UP000766486"/>
    </source>
</evidence>
<dbReference type="InterPro" id="IPR020904">
    <property type="entry name" value="Sc_DH/Rdtase_CS"/>
</dbReference>
<protein>
    <submittedName>
        <fullName evidence="4">Uncharacterized protein</fullName>
    </submittedName>
</protein>
<dbReference type="EMBL" id="CABFNS010000714">
    <property type="protein sequence ID" value="VUC23922.1"/>
    <property type="molecule type" value="Genomic_DNA"/>
</dbReference>
<dbReference type="Gene3D" id="3.40.50.720">
    <property type="entry name" value="NAD(P)-binding Rossmann-like Domain"/>
    <property type="match status" value="1"/>
</dbReference>
<evidence type="ECO:0000313" key="4">
    <source>
        <dbReference type="EMBL" id="VUC23922.1"/>
    </source>
</evidence>
<evidence type="ECO:0000256" key="1">
    <source>
        <dbReference type="ARBA" id="ARBA00006484"/>
    </source>
</evidence>
<reference evidence="4 5" key="1">
    <citation type="submission" date="2019-06" db="EMBL/GenBank/DDBJ databases">
        <authorList>
            <person name="Broberg M."/>
        </authorList>
    </citation>
    <scope>NUCLEOTIDE SEQUENCE [LARGE SCALE GENOMIC DNA]</scope>
</reference>
<proteinExistence type="inferred from homology"/>
<dbReference type="SUPFAM" id="SSF51735">
    <property type="entry name" value="NAD(P)-binding Rossmann-fold domains"/>
    <property type="match status" value="1"/>
</dbReference>
<comment type="similarity">
    <text evidence="1">Belongs to the short-chain dehydrogenases/reductases (SDR) family.</text>
</comment>
<keyword evidence="2" id="KW-0521">NADP</keyword>